<evidence type="ECO:0000256" key="6">
    <source>
        <dbReference type="PROSITE-ProRule" id="PRU10141"/>
    </source>
</evidence>
<sequence>MMTTARMAHINRKRPRVQSTSNSDVAGLPLSLSGNTSAREVIDLDSDSENYIFKDRLQSGKRPKNYAIDDESALIVDGDGNGNRNDDEDDFDDGGVLGNEYNVRADALDDFEDDAYDDQMYDMENPQLYTQQQWFKPRLLSDDDIPSDSCGSTTMSPYGIHQFDGQIVSPRSTSSSSSTTSSNVEPHHQMVVRRVLKRKRTRSVPQLPYTKLCYVPLTDKHSVMEKIGEVETTLIPHRPLTNYTYGDRVRHAEQQRKFSFDYGRQEQALLDHPQLQNNEDEEEEEKGDDDDYDDELHNSSSSSATSMEDTPCDDKDGHYIVNAGAFFANDRFQISQLLGQGTFGKVIKAYDRQNRSTVAIKIIKAIPKYREASKIELRVLAMLKKHDPENVNQCIHLRECFDYRGHICIVTDMLSISLYDFLEKNQFLPFPGSHIQAIARQLLRSVAFLHDLNLIHTDLKPENILLQDDSFVRKSYKKPRSSKVLYRKILRDPKIFTIDFGSAIFDDEYHSSVVSTRHYRAPEIVLGSGWSYACDIWSVGCILVELLTGDALFRTHENVQHLAMMQKVIGSPIDLKLVRKCFSHFYHSDGHRRENRRSSEECIADAFSKSTGALLFPAVTTARKLISEVDQLQYLPDLIGSRVGLKFNWTLNLRESMILFKVPKSKRTEYKFWYFFIDLVRRMLTLDPDQRITAMEAMNHKWFKCGIIDDGLEI</sequence>
<dbReference type="PANTHER" id="PTHR45646">
    <property type="entry name" value="SERINE/THREONINE-PROTEIN KINASE DOA-RELATED"/>
    <property type="match status" value="1"/>
</dbReference>
<dbReference type="AlphaFoldDB" id="A0A875SFC0"/>
<organism evidence="9 10">
    <name type="scientific">Eeniella nana</name>
    <name type="common">Yeast</name>
    <name type="synonym">Brettanomyces nanus</name>
    <dbReference type="NCBI Taxonomy" id="13502"/>
    <lineage>
        <taxon>Eukaryota</taxon>
        <taxon>Fungi</taxon>
        <taxon>Dikarya</taxon>
        <taxon>Ascomycota</taxon>
        <taxon>Saccharomycotina</taxon>
        <taxon>Pichiomycetes</taxon>
        <taxon>Pichiales</taxon>
        <taxon>Pichiaceae</taxon>
        <taxon>Brettanomyces</taxon>
    </lineage>
</organism>
<dbReference type="EMBL" id="CP064815">
    <property type="protein sequence ID" value="QPG77294.1"/>
    <property type="molecule type" value="Genomic_DNA"/>
</dbReference>
<keyword evidence="2" id="KW-0808">Transferase</keyword>
<protein>
    <recommendedName>
        <fullName evidence="8">Protein kinase domain-containing protein</fullName>
    </recommendedName>
</protein>
<dbReference type="PANTHER" id="PTHR45646:SF11">
    <property type="entry name" value="SERINE_THREONINE-PROTEIN KINASE DOA"/>
    <property type="match status" value="1"/>
</dbReference>
<dbReference type="RefSeq" id="XP_038780859.1">
    <property type="nucleotide sequence ID" value="XM_038924931.1"/>
</dbReference>
<proteinExistence type="predicted"/>
<dbReference type="Gene3D" id="1.10.510.10">
    <property type="entry name" value="Transferase(Phosphotransferase) domain 1"/>
    <property type="match status" value="2"/>
</dbReference>
<feature type="region of interest" description="Disordered" evidence="7">
    <location>
        <begin position="1"/>
        <end position="32"/>
    </location>
</feature>
<evidence type="ECO:0000256" key="7">
    <source>
        <dbReference type="SAM" id="MobiDB-lite"/>
    </source>
</evidence>
<dbReference type="GO" id="GO:0005634">
    <property type="term" value="C:nucleus"/>
    <property type="evidence" value="ECO:0007669"/>
    <property type="project" value="TreeGrafter"/>
</dbReference>
<keyword evidence="5 6" id="KW-0067">ATP-binding</keyword>
<keyword evidence="10" id="KW-1185">Reference proteome</keyword>
<dbReference type="OrthoDB" id="283111at2759"/>
<dbReference type="GO" id="GO:0005524">
    <property type="term" value="F:ATP binding"/>
    <property type="evidence" value="ECO:0007669"/>
    <property type="project" value="UniProtKB-UniRule"/>
</dbReference>
<dbReference type="InterPro" id="IPR051175">
    <property type="entry name" value="CLK_kinases"/>
</dbReference>
<keyword evidence="3 6" id="KW-0547">Nucleotide-binding</keyword>
<dbReference type="InterPro" id="IPR000719">
    <property type="entry name" value="Prot_kinase_dom"/>
</dbReference>
<evidence type="ECO:0000256" key="2">
    <source>
        <dbReference type="ARBA" id="ARBA00022679"/>
    </source>
</evidence>
<dbReference type="SUPFAM" id="SSF56112">
    <property type="entry name" value="Protein kinase-like (PK-like)"/>
    <property type="match status" value="1"/>
</dbReference>
<dbReference type="PROSITE" id="PS00107">
    <property type="entry name" value="PROTEIN_KINASE_ATP"/>
    <property type="match status" value="1"/>
</dbReference>
<dbReference type="Gene3D" id="3.30.200.20">
    <property type="entry name" value="Phosphorylase Kinase, domain 1"/>
    <property type="match status" value="1"/>
</dbReference>
<gene>
    <name evidence="9" type="ORF">FOA43_004702</name>
</gene>
<dbReference type="GO" id="GO:0030447">
    <property type="term" value="P:filamentous growth"/>
    <property type="evidence" value="ECO:0007669"/>
    <property type="project" value="UniProtKB-ARBA"/>
</dbReference>
<evidence type="ECO:0000313" key="10">
    <source>
        <dbReference type="Proteomes" id="UP000662931"/>
    </source>
</evidence>
<evidence type="ECO:0000256" key="5">
    <source>
        <dbReference type="ARBA" id="ARBA00022840"/>
    </source>
</evidence>
<evidence type="ECO:0000313" key="9">
    <source>
        <dbReference type="EMBL" id="QPG77294.1"/>
    </source>
</evidence>
<dbReference type="GO" id="GO:0004674">
    <property type="term" value="F:protein serine/threonine kinase activity"/>
    <property type="evidence" value="ECO:0007669"/>
    <property type="project" value="UniProtKB-KW"/>
</dbReference>
<accession>A0A875SFC0</accession>
<keyword evidence="4" id="KW-0418">Kinase</keyword>
<dbReference type="SMART" id="SM00220">
    <property type="entry name" value="S_TKc"/>
    <property type="match status" value="1"/>
</dbReference>
<dbReference type="PROSITE" id="PS00108">
    <property type="entry name" value="PROTEIN_KINASE_ST"/>
    <property type="match status" value="1"/>
</dbReference>
<keyword evidence="1" id="KW-0723">Serine/threonine-protein kinase</keyword>
<evidence type="ECO:0000259" key="8">
    <source>
        <dbReference type="PROSITE" id="PS50011"/>
    </source>
</evidence>
<name>A0A875SFC0_EENNA</name>
<dbReference type="GO" id="GO:0043484">
    <property type="term" value="P:regulation of RNA splicing"/>
    <property type="evidence" value="ECO:0007669"/>
    <property type="project" value="TreeGrafter"/>
</dbReference>
<dbReference type="Pfam" id="PF00069">
    <property type="entry name" value="Pkinase"/>
    <property type="match status" value="1"/>
</dbReference>
<dbReference type="KEGG" id="bnn:FOA43_004702"/>
<evidence type="ECO:0000256" key="1">
    <source>
        <dbReference type="ARBA" id="ARBA00022527"/>
    </source>
</evidence>
<feature type="domain" description="Protein kinase" evidence="8">
    <location>
        <begin position="332"/>
        <end position="703"/>
    </location>
</feature>
<feature type="compositionally biased region" description="Low complexity" evidence="7">
    <location>
        <begin position="172"/>
        <end position="182"/>
    </location>
</feature>
<feature type="region of interest" description="Disordered" evidence="7">
    <location>
        <begin position="168"/>
        <end position="187"/>
    </location>
</feature>
<feature type="region of interest" description="Disordered" evidence="7">
    <location>
        <begin position="269"/>
        <end position="313"/>
    </location>
</feature>
<dbReference type="GeneID" id="62198102"/>
<evidence type="ECO:0000256" key="3">
    <source>
        <dbReference type="ARBA" id="ARBA00022741"/>
    </source>
</evidence>
<dbReference type="PROSITE" id="PS50011">
    <property type="entry name" value="PROTEIN_KINASE_DOM"/>
    <property type="match status" value="1"/>
</dbReference>
<evidence type="ECO:0000256" key="4">
    <source>
        <dbReference type="ARBA" id="ARBA00022777"/>
    </source>
</evidence>
<dbReference type="InterPro" id="IPR011009">
    <property type="entry name" value="Kinase-like_dom_sf"/>
</dbReference>
<dbReference type="CDD" id="cd14134">
    <property type="entry name" value="PKc_CLK"/>
    <property type="match status" value="1"/>
</dbReference>
<reference evidence="9" key="1">
    <citation type="submission" date="2020-10" db="EMBL/GenBank/DDBJ databases">
        <authorList>
            <person name="Roach M.J.R."/>
        </authorList>
    </citation>
    <scope>NUCLEOTIDE SEQUENCE</scope>
    <source>
        <strain evidence="9">CBS 1945</strain>
    </source>
</reference>
<feature type="binding site" evidence="6">
    <location>
        <position position="361"/>
    </location>
    <ligand>
        <name>ATP</name>
        <dbReference type="ChEBI" id="CHEBI:30616"/>
    </ligand>
</feature>
<dbReference type="InterPro" id="IPR017441">
    <property type="entry name" value="Protein_kinase_ATP_BS"/>
</dbReference>
<dbReference type="Proteomes" id="UP000662931">
    <property type="component" value="Chromosome 4"/>
</dbReference>
<feature type="compositionally biased region" description="Acidic residues" evidence="7">
    <location>
        <begin position="278"/>
        <end position="294"/>
    </location>
</feature>
<dbReference type="InterPro" id="IPR008271">
    <property type="entry name" value="Ser/Thr_kinase_AS"/>
</dbReference>